<dbReference type="EMBL" id="CAJVPY010004213">
    <property type="protein sequence ID" value="CAG8613255.1"/>
    <property type="molecule type" value="Genomic_DNA"/>
</dbReference>
<dbReference type="GO" id="GO:0008324">
    <property type="term" value="F:monoatomic cation transmembrane transporter activity"/>
    <property type="evidence" value="ECO:0007669"/>
    <property type="project" value="InterPro"/>
</dbReference>
<evidence type="ECO:0000313" key="14">
    <source>
        <dbReference type="EMBL" id="CAG8613255.1"/>
    </source>
</evidence>
<evidence type="ECO:0000256" key="2">
    <source>
        <dbReference type="ARBA" id="ARBA00004644"/>
    </source>
</evidence>
<comment type="caution">
    <text evidence="14">The sequence shown here is derived from an EMBL/GenBank/DDBJ whole genome shotgun (WGS) entry which is preliminary data.</text>
</comment>
<feature type="transmembrane region" description="Helical" evidence="12">
    <location>
        <begin position="127"/>
        <end position="146"/>
    </location>
</feature>
<evidence type="ECO:0000256" key="12">
    <source>
        <dbReference type="SAM" id="Phobius"/>
    </source>
</evidence>
<feature type="transmembrane region" description="Helical" evidence="12">
    <location>
        <begin position="94"/>
        <end position="115"/>
    </location>
</feature>
<dbReference type="AlphaFoldDB" id="A0A9N9CS93"/>
<dbReference type="InterPro" id="IPR027469">
    <property type="entry name" value="Cation_efflux_TMD_sf"/>
</dbReference>
<evidence type="ECO:0000259" key="13">
    <source>
        <dbReference type="Pfam" id="PF01545"/>
    </source>
</evidence>
<dbReference type="GO" id="GO:0031901">
    <property type="term" value="C:early endosome membrane"/>
    <property type="evidence" value="ECO:0007669"/>
    <property type="project" value="UniProtKB-SubCell"/>
</dbReference>
<dbReference type="GO" id="GO:0098771">
    <property type="term" value="P:inorganic ion homeostasis"/>
    <property type="evidence" value="ECO:0007669"/>
    <property type="project" value="UniProtKB-ARBA"/>
</dbReference>
<evidence type="ECO:0000256" key="1">
    <source>
        <dbReference type="ARBA" id="ARBA00004146"/>
    </source>
</evidence>
<accession>A0A9N9CS93</accession>
<keyword evidence="9 12" id="KW-0472">Membrane</keyword>
<keyword evidence="15" id="KW-1185">Reference proteome</keyword>
<dbReference type="Gene3D" id="1.20.1510.10">
    <property type="entry name" value="Cation efflux protein transmembrane domain"/>
    <property type="match status" value="1"/>
</dbReference>
<proteinExistence type="inferred from homology"/>
<dbReference type="GO" id="GO:0030003">
    <property type="term" value="P:intracellular monoatomic cation homeostasis"/>
    <property type="evidence" value="ECO:0007669"/>
    <property type="project" value="UniProtKB-ARBA"/>
</dbReference>
<organism evidence="14 15">
    <name type="scientific">Dentiscutata erythropus</name>
    <dbReference type="NCBI Taxonomy" id="1348616"/>
    <lineage>
        <taxon>Eukaryota</taxon>
        <taxon>Fungi</taxon>
        <taxon>Fungi incertae sedis</taxon>
        <taxon>Mucoromycota</taxon>
        <taxon>Glomeromycotina</taxon>
        <taxon>Glomeromycetes</taxon>
        <taxon>Diversisporales</taxon>
        <taxon>Gigasporaceae</taxon>
        <taxon>Dentiscutata</taxon>
    </lineage>
</organism>
<comment type="similarity">
    <text evidence="3">Belongs to the TMEM163 family.</text>
</comment>
<feature type="transmembrane region" description="Helical" evidence="12">
    <location>
        <begin position="12"/>
        <end position="38"/>
    </location>
</feature>
<reference evidence="14" key="1">
    <citation type="submission" date="2021-06" db="EMBL/GenBank/DDBJ databases">
        <authorList>
            <person name="Kallberg Y."/>
            <person name="Tangrot J."/>
            <person name="Rosling A."/>
        </authorList>
    </citation>
    <scope>NUCLEOTIDE SEQUENCE</scope>
    <source>
        <strain evidence="14">MA453B</strain>
    </source>
</reference>
<keyword evidence="7 12" id="KW-1133">Transmembrane helix</keyword>
<evidence type="ECO:0000256" key="10">
    <source>
        <dbReference type="ARBA" id="ARBA00023329"/>
    </source>
</evidence>
<dbReference type="Pfam" id="PF01545">
    <property type="entry name" value="Cation_efflux"/>
    <property type="match status" value="1"/>
</dbReference>
<keyword evidence="5" id="KW-0967">Endosome</keyword>
<dbReference type="InterPro" id="IPR058533">
    <property type="entry name" value="Cation_efflux_TM"/>
</dbReference>
<feature type="transmembrane region" description="Helical" evidence="12">
    <location>
        <begin position="167"/>
        <end position="186"/>
    </location>
</feature>
<protein>
    <submittedName>
        <fullName evidence="14">18234_t:CDS:1</fullName>
    </submittedName>
</protein>
<gene>
    <name evidence="14" type="ORF">DERYTH_LOCUS8253</name>
</gene>
<dbReference type="InterPro" id="IPR026765">
    <property type="entry name" value="Tmem163"/>
</dbReference>
<evidence type="ECO:0000256" key="3">
    <source>
        <dbReference type="ARBA" id="ARBA00008731"/>
    </source>
</evidence>
<feature type="region of interest" description="Disordered" evidence="11">
    <location>
        <begin position="289"/>
        <end position="310"/>
    </location>
</feature>
<evidence type="ECO:0000256" key="5">
    <source>
        <dbReference type="ARBA" id="ARBA00022753"/>
    </source>
</evidence>
<dbReference type="PANTHER" id="PTHR31937:SF2">
    <property type="entry name" value="TRANSMEMBRANE PROTEIN 163"/>
    <property type="match status" value="1"/>
</dbReference>
<dbReference type="OrthoDB" id="5980560at2759"/>
<feature type="domain" description="Cation efflux protein transmembrane" evidence="13">
    <location>
        <begin position="98"/>
        <end position="213"/>
    </location>
</feature>
<evidence type="ECO:0000256" key="4">
    <source>
        <dbReference type="ARBA" id="ARBA00022692"/>
    </source>
</evidence>
<evidence type="ECO:0000313" key="15">
    <source>
        <dbReference type="Proteomes" id="UP000789405"/>
    </source>
</evidence>
<evidence type="ECO:0000256" key="7">
    <source>
        <dbReference type="ARBA" id="ARBA00022989"/>
    </source>
</evidence>
<dbReference type="SUPFAM" id="SSF161111">
    <property type="entry name" value="Cation efflux protein transmembrane domain-like"/>
    <property type="match status" value="1"/>
</dbReference>
<keyword evidence="6" id="KW-0862">Zinc</keyword>
<feature type="compositionally biased region" description="Polar residues" evidence="11">
    <location>
        <begin position="301"/>
        <end position="310"/>
    </location>
</feature>
<dbReference type="Proteomes" id="UP000789405">
    <property type="component" value="Unassembled WGS sequence"/>
</dbReference>
<feature type="transmembrane region" description="Helical" evidence="12">
    <location>
        <begin position="44"/>
        <end position="66"/>
    </location>
</feature>
<dbReference type="PANTHER" id="PTHR31937">
    <property type="entry name" value="TRANSMEMBRANE PROTEIN 163"/>
    <property type="match status" value="1"/>
</dbReference>
<evidence type="ECO:0000256" key="8">
    <source>
        <dbReference type="ARBA" id="ARBA00023018"/>
    </source>
</evidence>
<evidence type="ECO:0000256" key="11">
    <source>
        <dbReference type="SAM" id="MobiDB-lite"/>
    </source>
</evidence>
<comment type="subcellular location">
    <subcellularLocation>
        <location evidence="2">Cytoplasmic vesicle</location>
        <location evidence="2">Secretory vesicle</location>
        <location evidence="2">Synaptic vesicle membrane</location>
        <topology evidence="2">Multi-pass membrane protein</topology>
    </subcellularLocation>
    <subcellularLocation>
        <location evidence="1">Early endosome membrane</location>
    </subcellularLocation>
</comment>
<evidence type="ECO:0000256" key="6">
    <source>
        <dbReference type="ARBA" id="ARBA00022833"/>
    </source>
</evidence>
<keyword evidence="8" id="KW-0770">Synapse</keyword>
<evidence type="ECO:0000256" key="9">
    <source>
        <dbReference type="ARBA" id="ARBA00023136"/>
    </source>
</evidence>
<keyword evidence="10" id="KW-0968">Cytoplasmic vesicle</keyword>
<sequence>MAILSTPFTRQQLVNLALFTSIITILLNIIEGILSMFFGRKTNSVSLIIFGIGSFVEVTSSIFVLWRFSTELHQDTSVISITNKDKFIDKERKATLGIGSLFIILALGTFLHSVISLTQKSHPDNTMAGIIISSISIVIMLTIYFCKRYLAVNLDSSTMASEAQCSFACIKITLVLFCSSLIYILWKEGWWVDSVAALIFSTFFSKEGVEMIYWANSEKFDGGCNTDFVEKVHDNGGDDESSGTEGGQIHVTGEIEVERVVEKMHQEETRSVETRWWGNNGTDVELENGTRNPQFDDFNPPSKSTSPDLAISNDNKIYKGRKRIQHNVREKIYAQLGKFRSTEFMNKVLMNLIHHQKSTSPDVMIIKFIRAENGITTLISCCYTYETLTCIKKGIPNNADLPIDIGVKLLFKPLREALTWKYPISSCWSSPINQSKSFANKKHFVNNLLGMKPLAFQHSLWFGALDIAQKLIAETQMIQLYKEHLHSFIRFKAIEVLIKFSKRNMFYNIIGNDFGNYKQFLDSIKGLKAS</sequence>
<keyword evidence="4 12" id="KW-0812">Transmembrane</keyword>
<name>A0A9N9CS93_9GLOM</name>